<proteinExistence type="predicted"/>
<protein>
    <submittedName>
        <fullName evidence="2">Uncharacterized protein</fullName>
    </submittedName>
</protein>
<feature type="compositionally biased region" description="Basic and acidic residues" evidence="1">
    <location>
        <begin position="16"/>
        <end position="47"/>
    </location>
</feature>
<evidence type="ECO:0000256" key="1">
    <source>
        <dbReference type="SAM" id="MobiDB-lite"/>
    </source>
</evidence>
<dbReference type="OrthoDB" id="5906736at2759"/>
<feature type="compositionally biased region" description="Polar residues" evidence="1">
    <location>
        <begin position="1"/>
        <end position="11"/>
    </location>
</feature>
<reference evidence="2" key="1">
    <citation type="journal article" date="2020" name="Ecol. Evol.">
        <title>Genome structure and content of the rice root-knot nematode (Meloidogyne graminicola).</title>
        <authorList>
            <person name="Phan N.T."/>
            <person name="Danchin E.G.J."/>
            <person name="Klopp C."/>
            <person name="Perfus-Barbeoch L."/>
            <person name="Kozlowski D.K."/>
            <person name="Koutsovoulos G.D."/>
            <person name="Lopez-Roques C."/>
            <person name="Bouchez O."/>
            <person name="Zahm M."/>
            <person name="Besnard G."/>
            <person name="Bellafiore S."/>
        </authorList>
    </citation>
    <scope>NUCLEOTIDE SEQUENCE</scope>
    <source>
        <strain evidence="2">VN-18</strain>
    </source>
</reference>
<accession>A0A8S9ZTC9</accession>
<feature type="region of interest" description="Disordered" evidence="1">
    <location>
        <begin position="1"/>
        <end position="108"/>
    </location>
</feature>
<dbReference type="EMBL" id="JABEBT010000025">
    <property type="protein sequence ID" value="KAF7636952.1"/>
    <property type="molecule type" value="Genomic_DNA"/>
</dbReference>
<feature type="compositionally biased region" description="Basic and acidic residues" evidence="1">
    <location>
        <begin position="58"/>
        <end position="102"/>
    </location>
</feature>
<evidence type="ECO:0000313" key="3">
    <source>
        <dbReference type="Proteomes" id="UP000605970"/>
    </source>
</evidence>
<dbReference type="AlphaFoldDB" id="A0A8S9ZTC9"/>
<evidence type="ECO:0000313" key="2">
    <source>
        <dbReference type="EMBL" id="KAF7636952.1"/>
    </source>
</evidence>
<name>A0A8S9ZTC9_9BILA</name>
<comment type="caution">
    <text evidence="2">The sequence shown here is derived from an EMBL/GenBank/DDBJ whole genome shotgun (WGS) entry which is preliminary data.</text>
</comment>
<dbReference type="Proteomes" id="UP000605970">
    <property type="component" value="Unassembled WGS sequence"/>
</dbReference>
<keyword evidence="3" id="KW-1185">Reference proteome</keyword>
<gene>
    <name evidence="2" type="ORF">Mgra_00003692</name>
</gene>
<sequence length="350" mass="41040">MKKQQSPNNRIKINRKSVESKIEGKSTKTEEKNKKLIKDERDGKKLELPVSLKNKSKEKKEEQKIKKQEKEKKVNKEKIKTTLNSREKSKSKEELFNKKGEESIYEDDFEDYESDFEEDLDENEESKDIRLDEIKEEESILRKKLTGINGTKIIENEKSEWNKEAFELQQKVLDVPQEDKKYIQEDIEPEKTKEKNGGEWFADYFKEVTGQNKYRKQAFAQTEGSELNAYCQTDSVEKVEIGTQTKRYSSNTLEAKQNNGLDLFIETAGQLIIGLLQRSSFSNFEKISSIFSAQRLTLSLNSLFTEKSTENRISTIAYKAFYYICTLFICNCFFQESTYDLYLHFCGRIE</sequence>
<organism evidence="2 3">
    <name type="scientific">Meloidogyne graminicola</name>
    <dbReference type="NCBI Taxonomy" id="189291"/>
    <lineage>
        <taxon>Eukaryota</taxon>
        <taxon>Metazoa</taxon>
        <taxon>Ecdysozoa</taxon>
        <taxon>Nematoda</taxon>
        <taxon>Chromadorea</taxon>
        <taxon>Rhabditida</taxon>
        <taxon>Tylenchina</taxon>
        <taxon>Tylenchomorpha</taxon>
        <taxon>Tylenchoidea</taxon>
        <taxon>Meloidogynidae</taxon>
        <taxon>Meloidogyninae</taxon>
        <taxon>Meloidogyne</taxon>
    </lineage>
</organism>